<sequence>MGATISPSGGGVSNRLAMWRWVSSRLAWDRAGFDFSVMCRFADLRCDDSLGFSLPPCVYCFVSALVTSYLRPF</sequence>
<proteinExistence type="predicted"/>
<dbReference type="EMBL" id="QGKX02001621">
    <property type="protein sequence ID" value="KAF3500250.1"/>
    <property type="molecule type" value="Genomic_DNA"/>
</dbReference>
<accession>A0A8S9N7X8</accession>
<evidence type="ECO:0000313" key="2">
    <source>
        <dbReference type="Proteomes" id="UP000712600"/>
    </source>
</evidence>
<name>A0A8S9N7X8_BRACR</name>
<dbReference type="AlphaFoldDB" id="A0A8S9N7X8"/>
<evidence type="ECO:0000313" key="1">
    <source>
        <dbReference type="EMBL" id="KAF3500250.1"/>
    </source>
</evidence>
<gene>
    <name evidence="1" type="ORF">F2Q69_00040402</name>
</gene>
<comment type="caution">
    <text evidence="1">The sequence shown here is derived from an EMBL/GenBank/DDBJ whole genome shotgun (WGS) entry which is preliminary data.</text>
</comment>
<protein>
    <submittedName>
        <fullName evidence="1">Uncharacterized protein</fullName>
    </submittedName>
</protein>
<reference evidence="1" key="1">
    <citation type="submission" date="2019-12" db="EMBL/GenBank/DDBJ databases">
        <title>Genome sequencing and annotation of Brassica cretica.</title>
        <authorList>
            <person name="Studholme D.J."/>
            <person name="Sarris P."/>
        </authorList>
    </citation>
    <scope>NUCLEOTIDE SEQUENCE</scope>
    <source>
        <strain evidence="1">PFS-109/04</strain>
        <tissue evidence="1">Leaf</tissue>
    </source>
</reference>
<dbReference type="Proteomes" id="UP000712600">
    <property type="component" value="Unassembled WGS sequence"/>
</dbReference>
<organism evidence="1 2">
    <name type="scientific">Brassica cretica</name>
    <name type="common">Mustard</name>
    <dbReference type="NCBI Taxonomy" id="69181"/>
    <lineage>
        <taxon>Eukaryota</taxon>
        <taxon>Viridiplantae</taxon>
        <taxon>Streptophyta</taxon>
        <taxon>Embryophyta</taxon>
        <taxon>Tracheophyta</taxon>
        <taxon>Spermatophyta</taxon>
        <taxon>Magnoliopsida</taxon>
        <taxon>eudicotyledons</taxon>
        <taxon>Gunneridae</taxon>
        <taxon>Pentapetalae</taxon>
        <taxon>rosids</taxon>
        <taxon>malvids</taxon>
        <taxon>Brassicales</taxon>
        <taxon>Brassicaceae</taxon>
        <taxon>Brassiceae</taxon>
        <taxon>Brassica</taxon>
    </lineage>
</organism>